<feature type="compositionally biased region" description="Polar residues" evidence="1">
    <location>
        <begin position="35"/>
        <end position="45"/>
    </location>
</feature>
<dbReference type="CDD" id="cd00136">
    <property type="entry name" value="PDZ_canonical"/>
    <property type="match status" value="1"/>
</dbReference>
<evidence type="ECO:0000313" key="4">
    <source>
        <dbReference type="Proteomes" id="UP001530377"/>
    </source>
</evidence>
<dbReference type="SUPFAM" id="SSF50156">
    <property type="entry name" value="PDZ domain-like"/>
    <property type="match status" value="1"/>
</dbReference>
<accession>A0ABD3RUX2</accession>
<feature type="compositionally biased region" description="Basic and acidic residues" evidence="1">
    <location>
        <begin position="281"/>
        <end position="298"/>
    </location>
</feature>
<protein>
    <recommendedName>
        <fullName evidence="2">PDZ domain-containing protein</fullName>
    </recommendedName>
</protein>
<feature type="region of interest" description="Disordered" evidence="1">
    <location>
        <begin position="35"/>
        <end position="85"/>
    </location>
</feature>
<evidence type="ECO:0000313" key="3">
    <source>
        <dbReference type="EMBL" id="KAL3815415.1"/>
    </source>
</evidence>
<dbReference type="InterPro" id="IPR001478">
    <property type="entry name" value="PDZ"/>
</dbReference>
<feature type="compositionally biased region" description="Pro residues" evidence="1">
    <location>
        <begin position="59"/>
        <end position="70"/>
    </location>
</feature>
<feature type="region of interest" description="Disordered" evidence="1">
    <location>
        <begin position="265"/>
        <end position="333"/>
    </location>
</feature>
<dbReference type="EMBL" id="JALLPB020000199">
    <property type="protein sequence ID" value="KAL3815415.1"/>
    <property type="molecule type" value="Genomic_DNA"/>
</dbReference>
<name>A0ABD3RUX2_9STRA</name>
<dbReference type="AlphaFoldDB" id="A0ABD3RUX2"/>
<evidence type="ECO:0000259" key="2">
    <source>
        <dbReference type="PROSITE" id="PS50106"/>
    </source>
</evidence>
<gene>
    <name evidence="3" type="ORF">ACHAXA_009160</name>
</gene>
<organism evidence="3 4">
    <name type="scientific">Cyclostephanos tholiformis</name>
    <dbReference type="NCBI Taxonomy" id="382380"/>
    <lineage>
        <taxon>Eukaryota</taxon>
        <taxon>Sar</taxon>
        <taxon>Stramenopiles</taxon>
        <taxon>Ochrophyta</taxon>
        <taxon>Bacillariophyta</taxon>
        <taxon>Coscinodiscophyceae</taxon>
        <taxon>Thalassiosirophycidae</taxon>
        <taxon>Stephanodiscales</taxon>
        <taxon>Stephanodiscaceae</taxon>
        <taxon>Cyclostephanos</taxon>
    </lineage>
</organism>
<comment type="caution">
    <text evidence="3">The sequence shown here is derived from an EMBL/GenBank/DDBJ whole genome shotgun (WGS) entry which is preliminary data.</text>
</comment>
<evidence type="ECO:0000256" key="1">
    <source>
        <dbReference type="SAM" id="MobiDB-lite"/>
    </source>
</evidence>
<dbReference type="Gene3D" id="2.30.42.10">
    <property type="match status" value="1"/>
</dbReference>
<dbReference type="Proteomes" id="UP001530377">
    <property type="component" value="Unassembled WGS sequence"/>
</dbReference>
<dbReference type="PROSITE" id="PS50106">
    <property type="entry name" value="PDZ"/>
    <property type="match status" value="1"/>
</dbReference>
<dbReference type="InterPro" id="IPR036034">
    <property type="entry name" value="PDZ_sf"/>
</dbReference>
<dbReference type="Pfam" id="PF17820">
    <property type="entry name" value="PDZ_6"/>
    <property type="match status" value="1"/>
</dbReference>
<proteinExistence type="predicted"/>
<reference evidence="3 4" key="1">
    <citation type="submission" date="2024-10" db="EMBL/GenBank/DDBJ databases">
        <title>Updated reference genomes for cyclostephanoid diatoms.</title>
        <authorList>
            <person name="Roberts W.R."/>
            <person name="Alverson A.J."/>
        </authorList>
    </citation>
    <scope>NUCLEOTIDE SEQUENCE [LARGE SCALE GENOMIC DNA]</scope>
    <source>
        <strain evidence="3 4">AJA228-03</strain>
    </source>
</reference>
<keyword evidence="4" id="KW-1185">Reference proteome</keyword>
<sequence length="596" mass="65527">MLQPRIGNDRAKERNASVERKNVINAQTMIGNNHATFDPFSQLSLDHNFEPGDDSNPTAPAPATPPPPVPTKSENSSMMGGGMILSGATKNAVGQHNKCQLPYKHQPMQVTPDQEVAHQQGPQQRPHLECYANIRLDAFDHQHHHVTLYPPPATNNFTMAAANSFTSPPISPLWNSASPITSPMGGAANNVANNFVDTMPSLPYAAPLPTLGEIGLAQNPFDLFDGAPAAPAADSAPVYPFADDNALLPMQKQHRASEHQQDNADFWNDMGFGLPTPPISNDRDGDRDNLTHAGDSDGSHYGNSSEDDASDASPTYRRDHSHNEAPVALDGRGLPAGGEYYNARVTTPLLGAIFSSGHELRSTLLKTASDSFVEAIGDRPVISFIIDGSAADTAGIQLGHVLLNVNGEDVTNTDEAVRMISAAPRPMTMEYYIPNKEVRLVKTEAQCMVKYDDQSTDAPQYAGAWKPKYVVVGDILGKPHILYMYRSKAEYDIAVKESQIRNCKLSVKVKQFDIRGAVIYNEQGTVCYPHKPTWYYFTLVRERGLPIKISSTDIEALQSVYDGIVSFLDKEARLKHVYMEERRKQMRAGSYRETYY</sequence>
<feature type="domain" description="PDZ" evidence="2">
    <location>
        <begin position="381"/>
        <end position="435"/>
    </location>
</feature>
<dbReference type="InterPro" id="IPR041489">
    <property type="entry name" value="PDZ_6"/>
</dbReference>
<dbReference type="SMART" id="SM00228">
    <property type="entry name" value="PDZ"/>
    <property type="match status" value="1"/>
</dbReference>